<keyword evidence="3 6" id="KW-0812">Transmembrane</keyword>
<protein>
    <submittedName>
        <fullName evidence="7">Polysaccharide biosynthesis protein</fullName>
    </submittedName>
</protein>
<dbReference type="GO" id="GO:0005886">
    <property type="term" value="C:plasma membrane"/>
    <property type="evidence" value="ECO:0007669"/>
    <property type="project" value="UniProtKB-SubCell"/>
</dbReference>
<dbReference type="RefSeq" id="WP_012175216.1">
    <property type="nucleotide sequence ID" value="NC_009943.1"/>
</dbReference>
<accession>A9A0X5</accession>
<dbReference type="PANTHER" id="PTHR30250">
    <property type="entry name" value="PST FAMILY PREDICTED COLANIC ACID TRANSPORTER"/>
    <property type="match status" value="1"/>
</dbReference>
<dbReference type="InterPro" id="IPR050833">
    <property type="entry name" value="Poly_Biosynth_Transport"/>
</dbReference>
<dbReference type="CDD" id="cd13128">
    <property type="entry name" value="MATE_Wzx_like"/>
    <property type="match status" value="1"/>
</dbReference>
<feature type="transmembrane region" description="Helical" evidence="6">
    <location>
        <begin position="351"/>
        <end position="376"/>
    </location>
</feature>
<feature type="transmembrane region" description="Helical" evidence="6">
    <location>
        <begin position="388"/>
        <end position="407"/>
    </location>
</feature>
<feature type="transmembrane region" description="Helical" evidence="6">
    <location>
        <begin position="237"/>
        <end position="265"/>
    </location>
</feature>
<feature type="transmembrane region" description="Helical" evidence="6">
    <location>
        <begin position="197"/>
        <end position="216"/>
    </location>
</feature>
<dbReference type="OrthoDB" id="5240734at2"/>
<proteinExistence type="predicted"/>
<feature type="transmembrane region" description="Helical" evidence="6">
    <location>
        <begin position="21"/>
        <end position="50"/>
    </location>
</feature>
<dbReference type="Proteomes" id="UP000008561">
    <property type="component" value="Chromosome"/>
</dbReference>
<evidence type="ECO:0000256" key="4">
    <source>
        <dbReference type="ARBA" id="ARBA00022989"/>
    </source>
</evidence>
<dbReference type="EMBL" id="CP000859">
    <property type="protein sequence ID" value="ABW67600.1"/>
    <property type="molecule type" value="Genomic_DNA"/>
</dbReference>
<evidence type="ECO:0000313" key="7">
    <source>
        <dbReference type="EMBL" id="ABW67600.1"/>
    </source>
</evidence>
<evidence type="ECO:0000256" key="2">
    <source>
        <dbReference type="ARBA" id="ARBA00022475"/>
    </source>
</evidence>
<sequence length="453" mass="50103">MISYVKQKCVGLTSDTRFSEILTGSVWALSARVLATAIGLATSIIVARFYGAEVMGIVAVLNSFLMLATIFTVLGTGTSILRLIPEYMARYSPTAAFRVYRKTQYFVAGVSLITSALLFLGSGVIADRVFSKPHLQFYFALAALFIVFQSLANLNTQAVRGVRLIRVFAFMQVLPSLSKLAILIPITIFCFHPDNPVYAMFASIAITALAGVWIMDRAFKQKASPQDILHPMPIKDILNISLPMLMTASMFFFLKEIGVIMLGIYRPEADVGYYSAAVKLATLTAFVFQAVNSMAAPKFSELFHTGKTDELFYVAQKSAKLIFWATTPILVFLIVLGRPVLSLLYGDDFMVAYWVLVILVTGQFINGACGSTGIFMNMTGHQKVLRNIIACASLLCIVLNFIFIPVFGMVGAAVSTITGILFWNFTVLFFYKIKFGRTTAYIPFRFKGRTFNK</sequence>
<evidence type="ECO:0000313" key="8">
    <source>
        <dbReference type="Proteomes" id="UP000008561"/>
    </source>
</evidence>
<organism evidence="7 8">
    <name type="scientific">Desulfosudis oleivorans (strain DSM 6200 / JCM 39069 / Hxd3)</name>
    <name type="common">Desulfococcus oleovorans</name>
    <dbReference type="NCBI Taxonomy" id="96561"/>
    <lineage>
        <taxon>Bacteria</taxon>
        <taxon>Pseudomonadati</taxon>
        <taxon>Thermodesulfobacteriota</taxon>
        <taxon>Desulfobacteria</taxon>
        <taxon>Desulfobacterales</taxon>
        <taxon>Desulfosudaceae</taxon>
        <taxon>Desulfosudis</taxon>
    </lineage>
</organism>
<dbReference type="KEGG" id="dol:Dole_1796"/>
<feature type="transmembrane region" description="Helical" evidence="6">
    <location>
        <begin position="271"/>
        <end position="291"/>
    </location>
</feature>
<feature type="transmembrane region" description="Helical" evidence="6">
    <location>
        <begin position="167"/>
        <end position="191"/>
    </location>
</feature>
<dbReference type="HOGENOM" id="CLU_022017_5_3_7"/>
<feature type="transmembrane region" description="Helical" evidence="6">
    <location>
        <begin position="321"/>
        <end position="345"/>
    </location>
</feature>
<keyword evidence="8" id="KW-1185">Reference proteome</keyword>
<feature type="transmembrane region" description="Helical" evidence="6">
    <location>
        <begin position="105"/>
        <end position="125"/>
    </location>
</feature>
<keyword evidence="4 6" id="KW-1133">Transmembrane helix</keyword>
<evidence type="ECO:0000256" key="5">
    <source>
        <dbReference type="ARBA" id="ARBA00023136"/>
    </source>
</evidence>
<keyword evidence="5 6" id="KW-0472">Membrane</keyword>
<dbReference type="PANTHER" id="PTHR30250:SF11">
    <property type="entry name" value="O-ANTIGEN TRANSPORTER-RELATED"/>
    <property type="match status" value="1"/>
</dbReference>
<keyword evidence="2" id="KW-1003">Cell membrane</keyword>
<feature type="transmembrane region" description="Helical" evidence="6">
    <location>
        <begin position="137"/>
        <end position="155"/>
    </location>
</feature>
<dbReference type="Pfam" id="PF13440">
    <property type="entry name" value="Polysacc_synt_3"/>
    <property type="match status" value="1"/>
</dbReference>
<dbReference type="STRING" id="96561.Dole_1796"/>
<name>A9A0X5_DESOH</name>
<dbReference type="AlphaFoldDB" id="A9A0X5"/>
<feature type="transmembrane region" description="Helical" evidence="6">
    <location>
        <begin position="56"/>
        <end position="84"/>
    </location>
</feature>
<evidence type="ECO:0000256" key="1">
    <source>
        <dbReference type="ARBA" id="ARBA00004651"/>
    </source>
</evidence>
<gene>
    <name evidence="7" type="ordered locus">Dole_1796</name>
</gene>
<evidence type="ECO:0000256" key="6">
    <source>
        <dbReference type="SAM" id="Phobius"/>
    </source>
</evidence>
<dbReference type="eggNOG" id="COG2244">
    <property type="taxonomic scope" value="Bacteria"/>
</dbReference>
<comment type="subcellular location">
    <subcellularLocation>
        <location evidence="1">Cell membrane</location>
        <topology evidence="1">Multi-pass membrane protein</topology>
    </subcellularLocation>
</comment>
<feature type="transmembrane region" description="Helical" evidence="6">
    <location>
        <begin position="413"/>
        <end position="431"/>
    </location>
</feature>
<evidence type="ECO:0000256" key="3">
    <source>
        <dbReference type="ARBA" id="ARBA00022692"/>
    </source>
</evidence>
<reference evidence="7 8" key="1">
    <citation type="submission" date="2007-10" db="EMBL/GenBank/DDBJ databases">
        <title>Complete sequence of Desulfococcus oleovorans Hxd3.</title>
        <authorList>
            <consortium name="US DOE Joint Genome Institute"/>
            <person name="Copeland A."/>
            <person name="Lucas S."/>
            <person name="Lapidus A."/>
            <person name="Barry K."/>
            <person name="Glavina del Rio T."/>
            <person name="Dalin E."/>
            <person name="Tice H."/>
            <person name="Pitluck S."/>
            <person name="Kiss H."/>
            <person name="Brettin T."/>
            <person name="Bruce D."/>
            <person name="Detter J.C."/>
            <person name="Han C."/>
            <person name="Schmutz J."/>
            <person name="Larimer F."/>
            <person name="Land M."/>
            <person name="Hauser L."/>
            <person name="Kyrpides N."/>
            <person name="Kim E."/>
            <person name="Wawrik B."/>
            <person name="Richardson P."/>
        </authorList>
    </citation>
    <scope>NUCLEOTIDE SEQUENCE [LARGE SCALE GENOMIC DNA]</scope>
    <source>
        <strain evidence="8">DSM 6200 / JCM 39069 / Hxd3</strain>
    </source>
</reference>